<dbReference type="AlphaFoldDB" id="A0A0R3SVG6"/>
<gene>
    <name evidence="1" type="ORF">HDID_LOCUS9566</name>
    <name evidence="2" type="ORF">WMSIL1_LOCUS4602</name>
</gene>
<dbReference type="Proteomes" id="UP000274504">
    <property type="component" value="Unassembled WGS sequence"/>
</dbReference>
<proteinExistence type="predicted"/>
<name>A0A0R3SVG6_HYMDI</name>
<dbReference type="EMBL" id="UYSG01011325">
    <property type="protein sequence ID" value="VDL61951.1"/>
    <property type="molecule type" value="Genomic_DNA"/>
</dbReference>
<reference evidence="2 4" key="3">
    <citation type="submission" date="2019-07" db="EMBL/GenBank/DDBJ databases">
        <authorList>
            <person name="Jastrzebski P J."/>
            <person name="Paukszto L."/>
            <person name="Jastrzebski P J."/>
        </authorList>
    </citation>
    <scope>NUCLEOTIDE SEQUENCE [LARGE SCALE GENOMIC DNA]</scope>
    <source>
        <strain evidence="2 4">WMS-il1</strain>
    </source>
</reference>
<accession>A0A0R3SVG6</accession>
<evidence type="ECO:0000313" key="1">
    <source>
        <dbReference type="EMBL" id="VDL61951.1"/>
    </source>
</evidence>
<evidence type="ECO:0000313" key="3">
    <source>
        <dbReference type="Proteomes" id="UP000274504"/>
    </source>
</evidence>
<evidence type="ECO:0000313" key="2">
    <source>
        <dbReference type="EMBL" id="VUZ44164.1"/>
    </source>
</evidence>
<reference evidence="5" key="1">
    <citation type="submission" date="2017-02" db="UniProtKB">
        <authorList>
            <consortium name="WormBaseParasite"/>
        </authorList>
    </citation>
    <scope>IDENTIFICATION</scope>
</reference>
<organism evidence="5">
    <name type="scientific">Hymenolepis diminuta</name>
    <name type="common">Rat tapeworm</name>
    <dbReference type="NCBI Taxonomy" id="6216"/>
    <lineage>
        <taxon>Eukaryota</taxon>
        <taxon>Metazoa</taxon>
        <taxon>Spiralia</taxon>
        <taxon>Lophotrochozoa</taxon>
        <taxon>Platyhelminthes</taxon>
        <taxon>Cestoda</taxon>
        <taxon>Eucestoda</taxon>
        <taxon>Cyclophyllidea</taxon>
        <taxon>Hymenolepididae</taxon>
        <taxon>Hymenolepis</taxon>
    </lineage>
</organism>
<dbReference type="WBParaSite" id="HDID_0000956801-mRNA-1">
    <property type="protein sequence ID" value="HDID_0000956801-mRNA-1"/>
    <property type="gene ID" value="HDID_0000956801"/>
</dbReference>
<dbReference type="OrthoDB" id="1920692at2759"/>
<keyword evidence="4" id="KW-1185">Reference proteome</keyword>
<reference evidence="1 3" key="2">
    <citation type="submission" date="2018-11" db="EMBL/GenBank/DDBJ databases">
        <authorList>
            <consortium name="Pathogen Informatics"/>
        </authorList>
    </citation>
    <scope>NUCLEOTIDE SEQUENCE [LARGE SCALE GENOMIC DNA]</scope>
</reference>
<evidence type="ECO:0000313" key="4">
    <source>
        <dbReference type="Proteomes" id="UP000321570"/>
    </source>
</evidence>
<dbReference type="EMBL" id="CABIJS010000123">
    <property type="protein sequence ID" value="VUZ44164.1"/>
    <property type="molecule type" value="Genomic_DNA"/>
</dbReference>
<evidence type="ECO:0000313" key="5">
    <source>
        <dbReference type="WBParaSite" id="HDID_0000956801-mRNA-1"/>
    </source>
</evidence>
<sequence length="70" mass="8254">MWYEIIPSFAIMLGAAALMDPLCKGISYLLYRRWAGPDFFHERGDFRIFLRDRDVAGTHWRMKGLETVED</sequence>
<dbReference type="Proteomes" id="UP000321570">
    <property type="component" value="Unassembled WGS sequence"/>
</dbReference>
<protein>
    <submittedName>
        <fullName evidence="5">NADH-ubiquinone oxidoreductase MWFE subunit</fullName>
    </submittedName>
</protein>